<dbReference type="AlphaFoldDB" id="A0A183U8M9"/>
<dbReference type="Proteomes" id="UP000050794">
    <property type="component" value="Unassembled WGS sequence"/>
</dbReference>
<accession>A0A183U8M9</accession>
<evidence type="ECO:0000313" key="2">
    <source>
        <dbReference type="Proteomes" id="UP000050794"/>
    </source>
</evidence>
<dbReference type="WBParaSite" id="TCNE_0000484901-mRNA-1">
    <property type="protein sequence ID" value="TCNE_0000484901-mRNA-1"/>
    <property type="gene ID" value="TCNE_0000484901"/>
</dbReference>
<dbReference type="InterPro" id="IPR004296">
    <property type="entry name" value="DUF236"/>
</dbReference>
<keyword evidence="2" id="KW-1185">Reference proteome</keyword>
<organism evidence="2 3">
    <name type="scientific">Toxocara canis</name>
    <name type="common">Canine roundworm</name>
    <dbReference type="NCBI Taxonomy" id="6265"/>
    <lineage>
        <taxon>Eukaryota</taxon>
        <taxon>Metazoa</taxon>
        <taxon>Ecdysozoa</taxon>
        <taxon>Nematoda</taxon>
        <taxon>Chromadorea</taxon>
        <taxon>Rhabditida</taxon>
        <taxon>Spirurina</taxon>
        <taxon>Ascaridomorpha</taxon>
        <taxon>Ascaridoidea</taxon>
        <taxon>Toxocaridae</taxon>
        <taxon>Toxocara</taxon>
    </lineage>
</organism>
<proteinExistence type="predicted"/>
<name>A0A183U8M9_TOXCA</name>
<protein>
    <submittedName>
        <fullName evidence="3">Type VI secretion system tip protein VgrG</fullName>
    </submittedName>
</protein>
<sequence length="122" mass="13182">LAGLNNDDIFVKKGGTNAQDGGPKPPAFKLPCAGIAATFDPNYQTLAGLNNDEVFQVKDAPKPAAPRPPIFRSQGAGIAATFDPNYQVRITYTEQTSGRGLESLPRRGLESLHMQLQSMRRI</sequence>
<evidence type="ECO:0000313" key="3">
    <source>
        <dbReference type="WBParaSite" id="TCNE_0000484901-mRNA-1"/>
    </source>
</evidence>
<feature type="region of interest" description="Disordered" evidence="1">
    <location>
        <begin position="1"/>
        <end position="25"/>
    </location>
</feature>
<evidence type="ECO:0000256" key="1">
    <source>
        <dbReference type="SAM" id="MobiDB-lite"/>
    </source>
</evidence>
<reference evidence="3" key="1">
    <citation type="submission" date="2016-06" db="UniProtKB">
        <authorList>
            <consortium name="WormBaseParasite"/>
        </authorList>
    </citation>
    <scope>IDENTIFICATION</scope>
</reference>
<dbReference type="Pfam" id="PF03057">
    <property type="entry name" value="DUF236"/>
    <property type="match status" value="1"/>
</dbReference>